<dbReference type="GO" id="GO:0000723">
    <property type="term" value="P:telomere maintenance"/>
    <property type="evidence" value="ECO:0007669"/>
    <property type="project" value="InterPro"/>
</dbReference>
<protein>
    <recommendedName>
        <fullName evidence="1">ATP-dependent DNA helicase</fullName>
        <ecNumber evidence="1">5.6.2.3</ecNumber>
    </recommendedName>
</protein>
<evidence type="ECO:0000313" key="5">
    <source>
        <dbReference type="Proteomes" id="UP000299102"/>
    </source>
</evidence>
<dbReference type="GO" id="GO:0016887">
    <property type="term" value="F:ATP hydrolysis activity"/>
    <property type="evidence" value="ECO:0007669"/>
    <property type="project" value="RHEA"/>
</dbReference>
<keyword evidence="1" id="KW-0067">ATP-binding</keyword>
<dbReference type="GO" id="GO:0005524">
    <property type="term" value="F:ATP binding"/>
    <property type="evidence" value="ECO:0007669"/>
    <property type="project" value="UniProtKB-KW"/>
</dbReference>
<dbReference type="GO" id="GO:0043139">
    <property type="term" value="F:5'-3' DNA helicase activity"/>
    <property type="evidence" value="ECO:0007669"/>
    <property type="project" value="UniProtKB-EC"/>
</dbReference>
<comment type="caution">
    <text evidence="4">The sequence shown here is derived from an EMBL/GenBank/DDBJ whole genome shotgun (WGS) entry which is preliminary data.</text>
</comment>
<keyword evidence="1" id="KW-0378">Hydrolase</keyword>
<dbReference type="GO" id="GO:0006310">
    <property type="term" value="P:DNA recombination"/>
    <property type="evidence" value="ECO:0007669"/>
    <property type="project" value="UniProtKB-KW"/>
</dbReference>
<evidence type="ECO:0000256" key="1">
    <source>
        <dbReference type="RuleBase" id="RU363044"/>
    </source>
</evidence>
<organism evidence="4 5">
    <name type="scientific">Eumeta variegata</name>
    <name type="common">Bagworm moth</name>
    <name type="synonym">Eumeta japonica</name>
    <dbReference type="NCBI Taxonomy" id="151549"/>
    <lineage>
        <taxon>Eukaryota</taxon>
        <taxon>Metazoa</taxon>
        <taxon>Ecdysozoa</taxon>
        <taxon>Arthropoda</taxon>
        <taxon>Hexapoda</taxon>
        <taxon>Insecta</taxon>
        <taxon>Pterygota</taxon>
        <taxon>Neoptera</taxon>
        <taxon>Endopterygota</taxon>
        <taxon>Lepidoptera</taxon>
        <taxon>Glossata</taxon>
        <taxon>Ditrysia</taxon>
        <taxon>Tineoidea</taxon>
        <taxon>Psychidae</taxon>
        <taxon>Oiketicinae</taxon>
        <taxon>Eumeta</taxon>
    </lineage>
</organism>
<accession>A0A4C1VES1</accession>
<dbReference type="InterPro" id="IPR049163">
    <property type="entry name" value="Pif1-like_2B_dom"/>
</dbReference>
<keyword evidence="1" id="KW-0547">Nucleotide-binding</keyword>
<evidence type="ECO:0000259" key="2">
    <source>
        <dbReference type="Pfam" id="PF05970"/>
    </source>
</evidence>
<keyword evidence="1" id="KW-0233">DNA recombination</keyword>
<keyword evidence="5" id="KW-1185">Reference proteome</keyword>
<dbReference type="GO" id="GO:0006281">
    <property type="term" value="P:DNA repair"/>
    <property type="evidence" value="ECO:0007669"/>
    <property type="project" value="UniProtKB-KW"/>
</dbReference>
<dbReference type="InterPro" id="IPR010285">
    <property type="entry name" value="DNA_helicase_pif1-like_DEAD"/>
</dbReference>
<dbReference type="Proteomes" id="UP000299102">
    <property type="component" value="Unassembled WGS sequence"/>
</dbReference>
<gene>
    <name evidence="4" type="ORF">EVAR_34655_1</name>
</gene>
<dbReference type="STRING" id="151549.A0A4C1VES1"/>
<name>A0A4C1VES1_EUMVA</name>
<comment type="cofactor">
    <cofactor evidence="1">
        <name>Mg(2+)</name>
        <dbReference type="ChEBI" id="CHEBI:18420"/>
    </cofactor>
</comment>
<dbReference type="PANTHER" id="PTHR10492">
    <property type="match status" value="1"/>
</dbReference>
<evidence type="ECO:0000259" key="3">
    <source>
        <dbReference type="Pfam" id="PF21530"/>
    </source>
</evidence>
<comment type="similarity">
    <text evidence="1">Belongs to the helicase family.</text>
</comment>
<feature type="domain" description="DNA helicase Pif1-like 2B" evidence="3">
    <location>
        <begin position="219"/>
        <end position="251"/>
    </location>
</feature>
<evidence type="ECO:0000313" key="4">
    <source>
        <dbReference type="EMBL" id="GBP37618.1"/>
    </source>
</evidence>
<dbReference type="Pfam" id="PF05970">
    <property type="entry name" value="PIF1"/>
    <property type="match status" value="1"/>
</dbReference>
<reference evidence="4 5" key="1">
    <citation type="journal article" date="2019" name="Commun. Biol.">
        <title>The bagworm genome reveals a unique fibroin gene that provides high tensile strength.</title>
        <authorList>
            <person name="Kono N."/>
            <person name="Nakamura H."/>
            <person name="Ohtoshi R."/>
            <person name="Tomita M."/>
            <person name="Numata K."/>
            <person name="Arakawa K."/>
        </authorList>
    </citation>
    <scope>NUCLEOTIDE SEQUENCE [LARGE SCALE GENOMIC DNA]</scope>
</reference>
<keyword evidence="1" id="KW-0234">DNA repair</keyword>
<dbReference type="Pfam" id="PF21530">
    <property type="entry name" value="Pif1_2B_dom"/>
    <property type="match status" value="1"/>
</dbReference>
<keyword evidence="1" id="KW-0347">Helicase</keyword>
<dbReference type="EC" id="5.6.2.3" evidence="1"/>
<comment type="catalytic activity">
    <reaction evidence="1">
        <text>ATP + H2O = ADP + phosphate + H(+)</text>
        <dbReference type="Rhea" id="RHEA:13065"/>
        <dbReference type="ChEBI" id="CHEBI:15377"/>
        <dbReference type="ChEBI" id="CHEBI:15378"/>
        <dbReference type="ChEBI" id="CHEBI:30616"/>
        <dbReference type="ChEBI" id="CHEBI:43474"/>
        <dbReference type="ChEBI" id="CHEBI:456216"/>
        <dbReference type="EC" id="5.6.2.3"/>
    </reaction>
</comment>
<dbReference type="EMBL" id="BGZK01000336">
    <property type="protein sequence ID" value="GBP37618.1"/>
    <property type="molecule type" value="Genomic_DNA"/>
</dbReference>
<dbReference type="OrthoDB" id="272985at2759"/>
<keyword evidence="1" id="KW-0227">DNA damage</keyword>
<feature type="domain" description="DNA helicase Pif1-like DEAD-box helicase" evidence="2">
    <location>
        <begin position="70"/>
        <end position="127"/>
    </location>
</feature>
<sequence>MPSDDNKIVMRVDKTPVGQHAGRFDASTINEVAIVVDAYRSYDTLQYPIIFWQGEDGYDFSIKMINPITVVPRSTPDDKLNACLKSSNLWKHVKVLHLSKNMRVMLQNDQSGDIFSKRLLDIGNGKFPIDMLIGCIIFPESFCQLPQSKAELIQKAFPNVAQNYLFHDWLSERVILAAKKFYVNELNFRIQDDIPGEMRTYKSVDTATNEDDVVNCPVEFSISLDLPGLPPHNLQLKVGSVVIMLPNINQPRLCIDLDLILNVGSGIVLSSDPSLLTVDFTPRLTFNSAIDHVSNPNKVGSKC</sequence>
<proteinExistence type="inferred from homology"/>
<dbReference type="AlphaFoldDB" id="A0A4C1VES1"/>